<gene>
    <name evidence="3" type="ORF">SAMN05660836_00938</name>
</gene>
<protein>
    <submittedName>
        <fullName evidence="3">Putative regulatory protein, FmdB family</fullName>
    </submittedName>
</protein>
<name>A0A1I4SG37_9BACT</name>
<feature type="compositionally biased region" description="Acidic residues" evidence="1">
    <location>
        <begin position="100"/>
        <end position="119"/>
    </location>
</feature>
<evidence type="ECO:0000313" key="4">
    <source>
        <dbReference type="Proteomes" id="UP000199611"/>
    </source>
</evidence>
<sequence length="125" mass="14245">MPIYEFRCRKCGRKNEFITFRISEPLSPSCRYCGSNDLSRLVSRVRVRLSEETRFERLADPARWGNIDENDPRSLARALKTMGQEIGDDLETDIDELVEESLEEGLSETEQAGGEEEQNASDPVS</sequence>
<dbReference type="SMART" id="SM00834">
    <property type="entry name" value="CxxC_CXXC_SSSS"/>
    <property type="match status" value="1"/>
</dbReference>
<dbReference type="EMBL" id="FOUU01000002">
    <property type="protein sequence ID" value="SFM63253.1"/>
    <property type="molecule type" value="Genomic_DNA"/>
</dbReference>
<dbReference type="PANTHER" id="PTHR34404">
    <property type="entry name" value="REGULATORY PROTEIN, FMDB FAMILY"/>
    <property type="match status" value="1"/>
</dbReference>
<evidence type="ECO:0000259" key="2">
    <source>
        <dbReference type="SMART" id="SM00834"/>
    </source>
</evidence>
<reference evidence="3 4" key="1">
    <citation type="submission" date="2016-10" db="EMBL/GenBank/DDBJ databases">
        <authorList>
            <person name="de Groot N.N."/>
        </authorList>
    </citation>
    <scope>NUCLEOTIDE SEQUENCE [LARGE SCALE GENOMIC DNA]</scope>
    <source>
        <strain evidence="3 4">DSM 9990</strain>
    </source>
</reference>
<dbReference type="OrthoDB" id="9806664at2"/>
<dbReference type="InterPro" id="IPR013429">
    <property type="entry name" value="Regulatory_FmdB_Zinc_ribbon"/>
</dbReference>
<accession>A0A1I4SG37</accession>
<dbReference type="NCBIfam" id="TIGR02605">
    <property type="entry name" value="CxxC_CxxC_SSSS"/>
    <property type="match status" value="1"/>
</dbReference>
<feature type="region of interest" description="Disordered" evidence="1">
    <location>
        <begin position="100"/>
        <end position="125"/>
    </location>
</feature>
<dbReference type="RefSeq" id="WP_093393851.1">
    <property type="nucleotide sequence ID" value="NZ_FOUU01000002.1"/>
</dbReference>
<dbReference type="STRING" id="39841.SAMN05660836_00938"/>
<dbReference type="AlphaFoldDB" id="A0A1I4SG37"/>
<feature type="domain" description="Putative regulatory protein FmdB zinc ribbon" evidence="2">
    <location>
        <begin position="1"/>
        <end position="43"/>
    </location>
</feature>
<organism evidence="3 4">
    <name type="scientific">Thermodesulforhabdus norvegica</name>
    <dbReference type="NCBI Taxonomy" id="39841"/>
    <lineage>
        <taxon>Bacteria</taxon>
        <taxon>Pseudomonadati</taxon>
        <taxon>Thermodesulfobacteriota</taxon>
        <taxon>Syntrophobacteria</taxon>
        <taxon>Syntrophobacterales</taxon>
        <taxon>Thermodesulforhabdaceae</taxon>
        <taxon>Thermodesulforhabdus</taxon>
    </lineage>
</organism>
<keyword evidence="4" id="KW-1185">Reference proteome</keyword>
<evidence type="ECO:0000256" key="1">
    <source>
        <dbReference type="SAM" id="MobiDB-lite"/>
    </source>
</evidence>
<dbReference type="Pfam" id="PF09723">
    <property type="entry name" value="Zn_ribbon_8"/>
    <property type="match status" value="1"/>
</dbReference>
<dbReference type="PANTHER" id="PTHR34404:SF3">
    <property type="entry name" value="REGULATORY PROTEIN, FMDB FAMILY"/>
    <property type="match status" value="1"/>
</dbReference>
<evidence type="ECO:0000313" key="3">
    <source>
        <dbReference type="EMBL" id="SFM63253.1"/>
    </source>
</evidence>
<dbReference type="Proteomes" id="UP000199611">
    <property type="component" value="Unassembled WGS sequence"/>
</dbReference>
<proteinExistence type="predicted"/>